<reference evidence="1" key="2">
    <citation type="submission" date="2015-06" db="UniProtKB">
        <authorList>
            <consortium name="EnsemblProtists"/>
        </authorList>
    </citation>
    <scope>IDENTIFICATION</scope>
    <source>
        <strain evidence="1">Emoy2</strain>
    </source>
</reference>
<protein>
    <submittedName>
        <fullName evidence="1">Uncharacterized protein</fullName>
    </submittedName>
</protein>
<proteinExistence type="predicted"/>
<reference evidence="2" key="1">
    <citation type="journal article" date="2010" name="Science">
        <title>Signatures of adaptation to obligate biotrophy in the Hyaloperonospora arabidopsidis genome.</title>
        <authorList>
            <person name="Baxter L."/>
            <person name="Tripathy S."/>
            <person name="Ishaque N."/>
            <person name="Boot N."/>
            <person name="Cabral A."/>
            <person name="Kemen E."/>
            <person name="Thines M."/>
            <person name="Ah-Fong A."/>
            <person name="Anderson R."/>
            <person name="Badejoko W."/>
            <person name="Bittner-Eddy P."/>
            <person name="Boore J.L."/>
            <person name="Chibucos M.C."/>
            <person name="Coates M."/>
            <person name="Dehal P."/>
            <person name="Delehaunty K."/>
            <person name="Dong S."/>
            <person name="Downton P."/>
            <person name="Dumas B."/>
            <person name="Fabro G."/>
            <person name="Fronick C."/>
            <person name="Fuerstenberg S.I."/>
            <person name="Fulton L."/>
            <person name="Gaulin E."/>
            <person name="Govers F."/>
            <person name="Hughes L."/>
            <person name="Humphray S."/>
            <person name="Jiang R.H."/>
            <person name="Judelson H."/>
            <person name="Kamoun S."/>
            <person name="Kyung K."/>
            <person name="Meijer H."/>
            <person name="Minx P."/>
            <person name="Morris P."/>
            <person name="Nelson J."/>
            <person name="Phuntumart V."/>
            <person name="Qutob D."/>
            <person name="Rehmany A."/>
            <person name="Rougon-Cardoso A."/>
            <person name="Ryden P."/>
            <person name="Torto-Alalibo T."/>
            <person name="Studholme D."/>
            <person name="Wang Y."/>
            <person name="Win J."/>
            <person name="Wood J."/>
            <person name="Clifton S.W."/>
            <person name="Rogers J."/>
            <person name="Van den Ackerveken G."/>
            <person name="Jones J.D."/>
            <person name="McDowell J.M."/>
            <person name="Beynon J."/>
            <person name="Tyler B.M."/>
        </authorList>
    </citation>
    <scope>NUCLEOTIDE SEQUENCE [LARGE SCALE GENOMIC DNA]</scope>
    <source>
        <strain evidence="2">Emoy2</strain>
    </source>
</reference>
<dbReference type="EMBL" id="JH598349">
    <property type="status" value="NOT_ANNOTATED_CDS"/>
    <property type="molecule type" value="Genomic_DNA"/>
</dbReference>
<evidence type="ECO:0000313" key="2">
    <source>
        <dbReference type="Proteomes" id="UP000011713"/>
    </source>
</evidence>
<organism evidence="1 2">
    <name type="scientific">Hyaloperonospora arabidopsidis (strain Emoy2)</name>
    <name type="common">Downy mildew agent</name>
    <name type="synonym">Peronospora arabidopsidis</name>
    <dbReference type="NCBI Taxonomy" id="559515"/>
    <lineage>
        <taxon>Eukaryota</taxon>
        <taxon>Sar</taxon>
        <taxon>Stramenopiles</taxon>
        <taxon>Oomycota</taxon>
        <taxon>Peronosporomycetes</taxon>
        <taxon>Peronosporales</taxon>
        <taxon>Peronosporaceae</taxon>
        <taxon>Hyaloperonospora</taxon>
    </lineage>
</organism>
<dbReference type="InParanoid" id="M4BKC6"/>
<evidence type="ECO:0000313" key="1">
    <source>
        <dbReference type="EnsemblProtists" id="HpaP806859"/>
    </source>
</evidence>
<dbReference type="AlphaFoldDB" id="M4BKC6"/>
<dbReference type="Proteomes" id="UP000011713">
    <property type="component" value="Unassembled WGS sequence"/>
</dbReference>
<name>M4BKC6_HYAAE</name>
<dbReference type="EnsemblProtists" id="HpaT806859">
    <property type="protein sequence ID" value="HpaP806859"/>
    <property type="gene ID" value="HpaG806859"/>
</dbReference>
<keyword evidence="2" id="KW-1185">Reference proteome</keyword>
<sequence>MDGKVTNVLMGAHNHPSSFDIAADPNSRQLTPEHMEYAMTLIRTDQKPSEISEVMKLRFGVMCRLIEKDIANLEQKENKHLLVGQDEMTALVT</sequence>
<dbReference type="HOGENOM" id="CLU_2404246_0_0_1"/>
<accession>M4BKC6</accession>
<dbReference type="VEuPathDB" id="FungiDB:HpaG806859"/>